<dbReference type="EMBL" id="KI687644">
    <property type="protein sequence ID" value="ETK80792.1"/>
    <property type="molecule type" value="Genomic_DNA"/>
</dbReference>
<dbReference type="Proteomes" id="UP000053236">
    <property type="component" value="Unassembled WGS sequence"/>
</dbReference>
<gene>
    <name evidence="1" type="ORF">L915_13630</name>
</gene>
<dbReference type="AlphaFoldDB" id="W2GCR0"/>
<reference evidence="1" key="1">
    <citation type="submission" date="2013-11" db="EMBL/GenBank/DDBJ databases">
        <title>The Genome Sequence of Phytophthora parasitica CJ02B3.</title>
        <authorList>
            <consortium name="The Broad Institute Genomics Platform"/>
            <person name="Russ C."/>
            <person name="Tyler B."/>
            <person name="Panabieres F."/>
            <person name="Shan W."/>
            <person name="Tripathy S."/>
            <person name="Grunwald N."/>
            <person name="Machado M."/>
            <person name="Johnson C.S."/>
            <person name="Arredondo F."/>
            <person name="Hong C."/>
            <person name="Coffey M."/>
            <person name="Young S.K."/>
            <person name="Zeng Q."/>
            <person name="Gargeya S."/>
            <person name="Fitzgerald M."/>
            <person name="Abouelleil A."/>
            <person name="Alvarado L."/>
            <person name="Chapman S.B."/>
            <person name="Gainer-Dewar J."/>
            <person name="Goldberg J."/>
            <person name="Griggs A."/>
            <person name="Gujja S."/>
            <person name="Hansen M."/>
            <person name="Howarth C."/>
            <person name="Imamovic A."/>
            <person name="Ireland A."/>
            <person name="Larimer J."/>
            <person name="McCowan C."/>
            <person name="Murphy C."/>
            <person name="Pearson M."/>
            <person name="Poon T.W."/>
            <person name="Priest M."/>
            <person name="Roberts A."/>
            <person name="Saif S."/>
            <person name="Shea T."/>
            <person name="Sykes S."/>
            <person name="Wortman J."/>
            <person name="Nusbaum C."/>
            <person name="Birren B."/>
        </authorList>
    </citation>
    <scope>NUCLEOTIDE SEQUENCE [LARGE SCALE GENOMIC DNA]</scope>
    <source>
        <strain evidence="1">CJ02B3</strain>
    </source>
</reference>
<protein>
    <submittedName>
        <fullName evidence="1">Uncharacterized protein</fullName>
    </submittedName>
</protein>
<proteinExistence type="predicted"/>
<organism evidence="1">
    <name type="scientific">Phytophthora nicotianae</name>
    <name type="common">Potato buckeye rot agent</name>
    <name type="synonym">Phytophthora parasitica</name>
    <dbReference type="NCBI Taxonomy" id="4792"/>
    <lineage>
        <taxon>Eukaryota</taxon>
        <taxon>Sar</taxon>
        <taxon>Stramenopiles</taxon>
        <taxon>Oomycota</taxon>
        <taxon>Peronosporomycetes</taxon>
        <taxon>Peronosporales</taxon>
        <taxon>Peronosporaceae</taxon>
        <taxon>Phytophthora</taxon>
    </lineage>
</organism>
<name>W2GCR0_PHYNI</name>
<evidence type="ECO:0000313" key="1">
    <source>
        <dbReference type="EMBL" id="ETK80792.1"/>
    </source>
</evidence>
<sequence>MLVVQGPRSINEDKFPEWSTELVALESAVFDSLALKLFERLKSDAAERYPGIDARLTALIIHMLKEKSLLQYEGAPKRPHPGSGGAAMNNQPGAILRHALIHDDNLMKSTN</sequence>
<accession>W2GCR0</accession>